<evidence type="ECO:0000313" key="6">
    <source>
        <dbReference type="EMBL" id="UTX44047.1"/>
    </source>
</evidence>
<keyword evidence="3" id="KW-0547">Nucleotide-binding</keyword>
<dbReference type="GO" id="GO:0005663">
    <property type="term" value="C:DNA replication factor C complex"/>
    <property type="evidence" value="ECO:0007669"/>
    <property type="project" value="TreeGrafter"/>
</dbReference>
<dbReference type="GO" id="GO:0005634">
    <property type="term" value="C:nucleus"/>
    <property type="evidence" value="ECO:0007669"/>
    <property type="project" value="TreeGrafter"/>
</dbReference>
<dbReference type="InterPro" id="IPR003959">
    <property type="entry name" value="ATPase_AAA_core"/>
</dbReference>
<protein>
    <submittedName>
        <fullName evidence="6">AP-1 40kDa subunit</fullName>
    </submittedName>
</protein>
<dbReference type="InterPro" id="IPR047854">
    <property type="entry name" value="RFC_lid"/>
</dbReference>
<dbReference type="InterPro" id="IPR050238">
    <property type="entry name" value="DNA_Rep/Repair_Clamp_Loader"/>
</dbReference>
<evidence type="ECO:0000256" key="3">
    <source>
        <dbReference type="ARBA" id="ARBA00022741"/>
    </source>
</evidence>
<dbReference type="PANTHER" id="PTHR11669">
    <property type="entry name" value="REPLICATION FACTOR C / DNA POLYMERASE III GAMMA-TAU SUBUNIT"/>
    <property type="match status" value="1"/>
</dbReference>
<dbReference type="Pfam" id="PF25361">
    <property type="entry name" value="AAA_lid_RFC1"/>
    <property type="match status" value="1"/>
</dbReference>
<dbReference type="Proteomes" id="UP001059546">
    <property type="component" value="Chromosome IX"/>
</dbReference>
<dbReference type="GO" id="GO:0006281">
    <property type="term" value="P:DNA repair"/>
    <property type="evidence" value="ECO:0007669"/>
    <property type="project" value="TreeGrafter"/>
</dbReference>
<dbReference type="GO" id="GO:0003677">
    <property type="term" value="F:DNA binding"/>
    <property type="evidence" value="ECO:0007669"/>
    <property type="project" value="InterPro"/>
</dbReference>
<dbReference type="Pfam" id="PF00004">
    <property type="entry name" value="AAA"/>
    <property type="match status" value="1"/>
</dbReference>
<dbReference type="NCBIfam" id="NF001679">
    <property type="entry name" value="PRK00440.1"/>
    <property type="match status" value="1"/>
</dbReference>
<dbReference type="PANTHER" id="PTHR11669:SF5">
    <property type="entry name" value="REPLICATION FACTOR C SUBUNIT 2"/>
    <property type="match status" value="1"/>
</dbReference>
<dbReference type="Gene3D" id="1.10.8.60">
    <property type="match status" value="1"/>
</dbReference>
<dbReference type="SMART" id="SM00382">
    <property type="entry name" value="AAA"/>
    <property type="match status" value="1"/>
</dbReference>
<feature type="domain" description="AAA+ ATPase" evidence="5">
    <location>
        <begin position="34"/>
        <end position="161"/>
    </location>
</feature>
<organism evidence="6 7">
    <name type="scientific">Encephalitozoon hellem</name>
    <name type="common">Microsporidian parasite</name>
    <dbReference type="NCBI Taxonomy" id="27973"/>
    <lineage>
        <taxon>Eukaryota</taxon>
        <taxon>Fungi</taxon>
        <taxon>Fungi incertae sedis</taxon>
        <taxon>Microsporidia</taxon>
        <taxon>Unikaryonidae</taxon>
        <taxon>Encephalitozoon</taxon>
    </lineage>
</organism>
<dbReference type="InterPro" id="IPR003593">
    <property type="entry name" value="AAA+_ATPase"/>
</dbReference>
<gene>
    <name evidence="6" type="ORF">GPU96_09g18280</name>
</gene>
<keyword evidence="4" id="KW-0067">ATP-binding</keyword>
<dbReference type="CDD" id="cd00009">
    <property type="entry name" value="AAA"/>
    <property type="match status" value="1"/>
</dbReference>
<evidence type="ECO:0000256" key="4">
    <source>
        <dbReference type="ARBA" id="ARBA00022840"/>
    </source>
</evidence>
<sequence length="309" mass="35205">MDLLVNKYRPNEIQDIVGNHTTVELVSLIIESRDMPHLLLSGPPGTGKTTCARILTRKLLPSREGLLELNASDERGIDTVRTTIKNFAQRKVKGCEFKIIILDEADSMTSAAQQAMRRVMEVHSSECRFILICNTLTKIFEPIQSRCAILRFERIEHSTILGKLKEICGNEGIKISCEALDLVVELSDGDMRQSLNILQACINSSETIDRDRIIKIIGLPSPKRIEKVLERLVKNEVEEALEMFDTIWDEKFDPLDLINSFFRAAKNMENYELLKVIGLTNLRISEGVNSRLQFYGMFHDILNMHSKRS</sequence>
<dbReference type="GO" id="GO:0003689">
    <property type="term" value="F:DNA clamp loader activity"/>
    <property type="evidence" value="ECO:0007669"/>
    <property type="project" value="TreeGrafter"/>
</dbReference>
<dbReference type="Pfam" id="PF08542">
    <property type="entry name" value="Rep_fac_C"/>
    <property type="match status" value="1"/>
</dbReference>
<reference evidence="6" key="1">
    <citation type="submission" date="2021-05" db="EMBL/GenBank/DDBJ databases">
        <title>Encephalitozoon hellem ATCC 50604 Complete Genome.</title>
        <authorList>
            <person name="Mascarenhas dos Santos A.C."/>
            <person name="Julian A.T."/>
            <person name="Pombert J.-F."/>
        </authorList>
    </citation>
    <scope>NUCLEOTIDE SEQUENCE</scope>
    <source>
        <strain evidence="6">ATCC 50604</strain>
    </source>
</reference>
<dbReference type="AlphaFoldDB" id="A0A9Q9FAA7"/>
<evidence type="ECO:0000313" key="7">
    <source>
        <dbReference type="Proteomes" id="UP001059546"/>
    </source>
</evidence>
<evidence type="ECO:0000256" key="2">
    <source>
        <dbReference type="ARBA" id="ARBA00022705"/>
    </source>
</evidence>
<dbReference type="GO" id="GO:0016887">
    <property type="term" value="F:ATP hydrolysis activity"/>
    <property type="evidence" value="ECO:0007669"/>
    <property type="project" value="InterPro"/>
</dbReference>
<dbReference type="InterPro" id="IPR008921">
    <property type="entry name" value="DNA_pol3_clamp-load_cplx_C"/>
</dbReference>
<comment type="similarity">
    <text evidence="1">Belongs to the activator 1 small subunits family.</text>
</comment>
<accession>A0A9Q9FAA7</accession>
<proteinExistence type="inferred from homology"/>
<dbReference type="Gene3D" id="1.20.272.10">
    <property type="match status" value="1"/>
</dbReference>
<dbReference type="InterPro" id="IPR013748">
    <property type="entry name" value="Rep_factorC_C"/>
</dbReference>
<evidence type="ECO:0000256" key="1">
    <source>
        <dbReference type="ARBA" id="ARBA00005378"/>
    </source>
</evidence>
<dbReference type="Gene3D" id="3.40.50.300">
    <property type="entry name" value="P-loop containing nucleotide triphosphate hydrolases"/>
    <property type="match status" value="1"/>
</dbReference>
<dbReference type="GO" id="GO:0005524">
    <property type="term" value="F:ATP binding"/>
    <property type="evidence" value="ECO:0007669"/>
    <property type="project" value="UniProtKB-KW"/>
</dbReference>
<evidence type="ECO:0000259" key="5">
    <source>
        <dbReference type="SMART" id="SM00382"/>
    </source>
</evidence>
<keyword evidence="2" id="KW-0235">DNA replication</keyword>
<dbReference type="CDD" id="cd18140">
    <property type="entry name" value="HLD_clamp_RFC"/>
    <property type="match status" value="1"/>
</dbReference>
<name>A0A9Q9FAA7_ENCHE</name>
<dbReference type="GO" id="GO:0031391">
    <property type="term" value="C:Elg1 RFC-like complex"/>
    <property type="evidence" value="ECO:0007669"/>
    <property type="project" value="UniProtKB-ARBA"/>
</dbReference>
<dbReference type="EMBL" id="CP075155">
    <property type="protein sequence ID" value="UTX44047.1"/>
    <property type="molecule type" value="Genomic_DNA"/>
</dbReference>
<dbReference type="GO" id="GO:0006271">
    <property type="term" value="P:DNA strand elongation involved in DNA replication"/>
    <property type="evidence" value="ECO:0007669"/>
    <property type="project" value="UniProtKB-ARBA"/>
</dbReference>
<dbReference type="SUPFAM" id="SSF52540">
    <property type="entry name" value="P-loop containing nucleoside triphosphate hydrolases"/>
    <property type="match status" value="1"/>
</dbReference>
<dbReference type="InterPro" id="IPR027417">
    <property type="entry name" value="P-loop_NTPase"/>
</dbReference>
<dbReference type="SUPFAM" id="SSF48019">
    <property type="entry name" value="post-AAA+ oligomerization domain-like"/>
    <property type="match status" value="1"/>
</dbReference>